<protein>
    <submittedName>
        <fullName evidence="2">DUF2254 domain-containing protein</fullName>
    </submittedName>
</protein>
<feature type="transmembrane region" description="Helical" evidence="1">
    <location>
        <begin position="139"/>
        <end position="159"/>
    </location>
</feature>
<accession>A0A4Z0BBL8</accession>
<dbReference type="Proteomes" id="UP000297564">
    <property type="component" value="Unassembled WGS sequence"/>
</dbReference>
<organism evidence="2 3">
    <name type="scientific">Ramlibacter rhizophilus</name>
    <dbReference type="NCBI Taxonomy" id="1781167"/>
    <lineage>
        <taxon>Bacteria</taxon>
        <taxon>Pseudomonadati</taxon>
        <taxon>Pseudomonadota</taxon>
        <taxon>Betaproteobacteria</taxon>
        <taxon>Burkholderiales</taxon>
        <taxon>Comamonadaceae</taxon>
        <taxon>Ramlibacter</taxon>
    </lineage>
</organism>
<dbReference type="Pfam" id="PF10011">
    <property type="entry name" value="DUF2254"/>
    <property type="match status" value="1"/>
</dbReference>
<reference evidence="2 3" key="1">
    <citation type="submission" date="2019-03" db="EMBL/GenBank/DDBJ databases">
        <title>Ramlibacter rhizophilus CCTCC AB2015357, whole genome shotgun sequence.</title>
        <authorList>
            <person name="Zhang X."/>
            <person name="Feng G."/>
            <person name="Zhu H."/>
        </authorList>
    </citation>
    <scope>NUCLEOTIDE SEQUENCE [LARGE SCALE GENOMIC DNA]</scope>
    <source>
        <strain evidence="2 3">CCTCC AB2015357</strain>
    </source>
</reference>
<dbReference type="EMBL" id="SMLL01000009">
    <property type="protein sequence ID" value="TFY96545.1"/>
    <property type="molecule type" value="Genomic_DNA"/>
</dbReference>
<gene>
    <name evidence="2" type="ORF">EZ242_21220</name>
</gene>
<evidence type="ECO:0000313" key="2">
    <source>
        <dbReference type="EMBL" id="TFY96545.1"/>
    </source>
</evidence>
<feature type="transmembrane region" description="Helical" evidence="1">
    <location>
        <begin position="108"/>
        <end position="127"/>
    </location>
</feature>
<feature type="transmembrane region" description="Helical" evidence="1">
    <location>
        <begin position="61"/>
        <end position="87"/>
    </location>
</feature>
<keyword evidence="1" id="KW-0472">Membrane</keyword>
<sequence length="434" mass="47159">MTRLRAFWNRLQASFWFVPALVVAASVLAAVGLVQVEDTTKFKLAQWSPRLFGASADGSRAMLSAVATSMITVAGVVFSITIVTLSLTSTQYSPRVLRNFMRDRTTQMVLGIFVGIFAYCLAVLRTIRGPDDGDFVPSLAALGGLLYALVGIAMLIYFIHHVAQSIQSTSIMARVSNATAEAIDTLFPQELGHSPEPVPVDRRIPTEWVEVKADCSGYLAQVDSEGLMKYARECGRTVRLCAQVGEFVASGAPLVAVSGHAALPEKEQKHLRGTARLEEMRTIEQDAAFGLTQLVDVAVRALSPGMNDLATACMCVDRLGALLAQLAARSIPSPLRYEGQDLRVIAPAPDFGDLLSLSFEPVIRQCRGQVMVLSRLVTALETVTAATSSPQRRAAMRPVLRELRAEIQLNAPRPRIAELKRRLRALETRLEAGA</sequence>
<keyword evidence="1" id="KW-1133">Transmembrane helix</keyword>
<name>A0A4Z0BBL8_9BURK</name>
<dbReference type="RefSeq" id="WP_135287188.1">
    <property type="nucleotide sequence ID" value="NZ_SMLL01000009.1"/>
</dbReference>
<comment type="caution">
    <text evidence="2">The sequence shown here is derived from an EMBL/GenBank/DDBJ whole genome shotgun (WGS) entry which is preliminary data.</text>
</comment>
<dbReference type="InterPro" id="IPR018723">
    <property type="entry name" value="DUF2254_membrane"/>
</dbReference>
<evidence type="ECO:0000256" key="1">
    <source>
        <dbReference type="SAM" id="Phobius"/>
    </source>
</evidence>
<keyword evidence="3" id="KW-1185">Reference proteome</keyword>
<dbReference type="OrthoDB" id="2955631at2"/>
<dbReference type="AlphaFoldDB" id="A0A4Z0BBL8"/>
<evidence type="ECO:0000313" key="3">
    <source>
        <dbReference type="Proteomes" id="UP000297564"/>
    </source>
</evidence>
<keyword evidence="1" id="KW-0812">Transmembrane</keyword>
<proteinExistence type="predicted"/>